<dbReference type="SUPFAM" id="SSF57424">
    <property type="entry name" value="LDL receptor-like module"/>
    <property type="match status" value="1"/>
</dbReference>
<dbReference type="Gene3D" id="4.10.400.10">
    <property type="entry name" value="Low-density Lipoprotein Receptor"/>
    <property type="match status" value="1"/>
</dbReference>
<sequence length="946" mass="100266">MMVSLRCSLQTVMFAVAGMLLVALLPSVSAVDDNLGIIDADPSCNATLNGTSGKISLPPLLLKGLCYIKVQRNASAVGVTTLHLTSADIKGDDSLVIYDGNFTKAGNNVTEILVWSGPVTAVILSTDAYLVIKVPTANSTSTLEATYTTDGCEIDQTVSTSMYIGSPDYIPGRGGFACNYVLSRVDDTSTTTQLALSFQTVALSAGTLNITSPSGAVVVNGTTMPADVYSMEALQMTLTVSNTTTHESFKATVTPVVVSDVCGKMRNISGNDSIHITVPKNHPLSFDCRITLKAAVGKSLLLNITSLKLNSGGDLLTIRDGPSVRNKVLASLTEASAGYILLTSGQQALVRLEIDELSGVRSLDIDVTDLMSSNNLYSNGSFSLTPPAKKFLSNTQYYLLEAEDTPGSVVKFDLDAEVANKTYDYVVSVYDGPQLTSPLLVAFSSGVRVPVFSTGSSMLVVAQLANGSEALNATFETAASSCDQLMSGRYGTFRVMLSASDPVPPKCRWTIVTPMSKEKTATGTILVQLPGLKLDKNATVSVYSGVEKTGTKVAQLTAANNAMPGRILPNIALPASKWAQLVFSAPSGTKNLTVNVQATYRVYDTLCGGDLSANKSPGRLVSPGFPNLYPLNSACEWTFPPSKKDSLLFFNFASLQLAGNHFLQITEQTNGKTTVNATYGGTKPVPNLLYKTKTNATSRVVFATQPKNGSGLSMEVAQGFDVEYWELTCGDNLTAENQTFNTPGFPKALGAGNASLCVWIISLPPKTKEGGVNIVKMNINVTNDGKVSENDTIKMYDGNSLGMPRLNFDSTSGNATYSRHNTIIIVFNSSAATASGFALKVDYTTYTCNSSYLCGNGECIHPGWVCNGVDDCGDNTDEKNCVFHPTTTPTPAASTGSTGVKAAVVAVLFFVGLLIGVLAAVIIPRLMRRVRAQRYSRFANSEPPLA</sequence>
<dbReference type="PANTHER" id="PTHR24251">
    <property type="entry name" value="OVOCHYMASE-RELATED"/>
    <property type="match status" value="1"/>
</dbReference>
<comment type="caution">
    <text evidence="7">The sequence shown here is derived from an EMBL/GenBank/DDBJ whole genome shotgun (WGS) entry which is preliminary data.</text>
</comment>
<keyword evidence="4" id="KW-0472">Membrane</keyword>
<protein>
    <recommendedName>
        <fullName evidence="6">CUB domain-containing protein</fullName>
    </recommendedName>
</protein>
<feature type="domain" description="CUB" evidence="6">
    <location>
        <begin position="729"/>
        <end position="844"/>
    </location>
</feature>
<dbReference type="InterPro" id="IPR035914">
    <property type="entry name" value="Sperma_CUB_dom_sf"/>
</dbReference>
<organism evidence="7 8">
    <name type="scientific">Littorina saxatilis</name>
    <dbReference type="NCBI Taxonomy" id="31220"/>
    <lineage>
        <taxon>Eukaryota</taxon>
        <taxon>Metazoa</taxon>
        <taxon>Spiralia</taxon>
        <taxon>Lophotrochozoa</taxon>
        <taxon>Mollusca</taxon>
        <taxon>Gastropoda</taxon>
        <taxon>Caenogastropoda</taxon>
        <taxon>Littorinimorpha</taxon>
        <taxon>Littorinoidea</taxon>
        <taxon>Littorinidae</taxon>
        <taxon>Littorina</taxon>
    </lineage>
</organism>
<dbReference type="CDD" id="cd00112">
    <property type="entry name" value="LDLa"/>
    <property type="match status" value="1"/>
</dbReference>
<feature type="chain" id="PRO_5042961110" description="CUB domain-containing protein" evidence="5">
    <location>
        <begin position="31"/>
        <end position="946"/>
    </location>
</feature>
<keyword evidence="1" id="KW-0677">Repeat</keyword>
<dbReference type="InterPro" id="IPR036055">
    <property type="entry name" value="LDL_receptor-like_sf"/>
</dbReference>
<feature type="signal peptide" evidence="5">
    <location>
        <begin position="1"/>
        <end position="30"/>
    </location>
</feature>
<dbReference type="InterPro" id="IPR002172">
    <property type="entry name" value="LDrepeatLR_classA_rpt"/>
</dbReference>
<dbReference type="Gene3D" id="2.60.120.290">
    <property type="entry name" value="Spermadhesin, CUB domain"/>
    <property type="match status" value="3"/>
</dbReference>
<evidence type="ECO:0000256" key="4">
    <source>
        <dbReference type="SAM" id="Phobius"/>
    </source>
</evidence>
<evidence type="ECO:0000259" key="6">
    <source>
        <dbReference type="PROSITE" id="PS01180"/>
    </source>
</evidence>
<keyword evidence="4" id="KW-1133">Transmembrane helix</keyword>
<dbReference type="InterPro" id="IPR023415">
    <property type="entry name" value="LDLR_class-A_CS"/>
</dbReference>
<dbReference type="PANTHER" id="PTHR24251:SF52">
    <property type="entry name" value="CUB DOMAIN-CONTAINING PROTEIN"/>
    <property type="match status" value="1"/>
</dbReference>
<dbReference type="EMBL" id="JBAMIC010000018">
    <property type="protein sequence ID" value="KAK7094908.1"/>
    <property type="molecule type" value="Genomic_DNA"/>
</dbReference>
<dbReference type="CDD" id="cd00041">
    <property type="entry name" value="CUB"/>
    <property type="match status" value="1"/>
</dbReference>
<dbReference type="PROSITE" id="PS50068">
    <property type="entry name" value="LDLRA_2"/>
    <property type="match status" value="1"/>
</dbReference>
<accession>A0AAN9G477</accession>
<evidence type="ECO:0000256" key="3">
    <source>
        <dbReference type="PROSITE-ProRule" id="PRU00124"/>
    </source>
</evidence>
<dbReference type="AlphaFoldDB" id="A0AAN9G477"/>
<dbReference type="SMART" id="SM00042">
    <property type="entry name" value="CUB"/>
    <property type="match status" value="2"/>
</dbReference>
<dbReference type="SMART" id="SM00192">
    <property type="entry name" value="LDLa"/>
    <property type="match status" value="1"/>
</dbReference>
<name>A0AAN9G477_9CAEN</name>
<reference evidence="7 8" key="1">
    <citation type="submission" date="2024-02" db="EMBL/GenBank/DDBJ databases">
        <title>Chromosome-scale genome assembly of the rough periwinkle Littorina saxatilis.</title>
        <authorList>
            <person name="De Jode A."/>
            <person name="Faria R."/>
            <person name="Formenti G."/>
            <person name="Sims Y."/>
            <person name="Smith T.P."/>
            <person name="Tracey A."/>
            <person name="Wood J.M.D."/>
            <person name="Zagrodzka Z.B."/>
            <person name="Johannesson K."/>
            <person name="Butlin R.K."/>
            <person name="Leder E.H."/>
        </authorList>
    </citation>
    <scope>NUCLEOTIDE SEQUENCE [LARGE SCALE GENOMIC DNA]</scope>
    <source>
        <strain evidence="7">Snail1</strain>
        <tissue evidence="7">Muscle</tissue>
    </source>
</reference>
<proteinExistence type="predicted"/>
<gene>
    <name evidence="7" type="ORF">V1264_006392</name>
</gene>
<dbReference type="SUPFAM" id="SSF49854">
    <property type="entry name" value="Spermadhesin, CUB domain"/>
    <property type="match status" value="3"/>
</dbReference>
<dbReference type="PROSITE" id="PS01180">
    <property type="entry name" value="CUB"/>
    <property type="match status" value="2"/>
</dbReference>
<keyword evidence="8" id="KW-1185">Reference proteome</keyword>
<keyword evidence="4" id="KW-0812">Transmembrane</keyword>
<evidence type="ECO:0000256" key="2">
    <source>
        <dbReference type="ARBA" id="ARBA00023157"/>
    </source>
</evidence>
<evidence type="ECO:0000256" key="5">
    <source>
        <dbReference type="SAM" id="SignalP"/>
    </source>
</evidence>
<feature type="domain" description="CUB" evidence="6">
    <location>
        <begin position="607"/>
        <end position="727"/>
    </location>
</feature>
<comment type="caution">
    <text evidence="3">Lacks conserved residue(s) required for the propagation of feature annotation.</text>
</comment>
<dbReference type="Pfam" id="PF00057">
    <property type="entry name" value="Ldl_recept_a"/>
    <property type="match status" value="1"/>
</dbReference>
<keyword evidence="2 3" id="KW-1015">Disulfide bond</keyword>
<dbReference type="Pfam" id="PF00431">
    <property type="entry name" value="CUB"/>
    <property type="match status" value="2"/>
</dbReference>
<evidence type="ECO:0000256" key="1">
    <source>
        <dbReference type="ARBA" id="ARBA00022737"/>
    </source>
</evidence>
<evidence type="ECO:0000313" key="8">
    <source>
        <dbReference type="Proteomes" id="UP001374579"/>
    </source>
</evidence>
<dbReference type="Proteomes" id="UP001374579">
    <property type="component" value="Unassembled WGS sequence"/>
</dbReference>
<dbReference type="InterPro" id="IPR000859">
    <property type="entry name" value="CUB_dom"/>
</dbReference>
<evidence type="ECO:0000313" key="7">
    <source>
        <dbReference type="EMBL" id="KAK7094908.1"/>
    </source>
</evidence>
<dbReference type="PROSITE" id="PS01209">
    <property type="entry name" value="LDLRA_1"/>
    <property type="match status" value="1"/>
</dbReference>
<keyword evidence="5" id="KW-0732">Signal</keyword>
<feature type="transmembrane region" description="Helical" evidence="4">
    <location>
        <begin position="902"/>
        <end position="927"/>
    </location>
</feature>
<feature type="disulfide bond" evidence="3">
    <location>
        <begin position="866"/>
        <end position="881"/>
    </location>
</feature>
<feature type="disulfide bond" evidence="3">
    <location>
        <begin position="854"/>
        <end position="872"/>
    </location>
</feature>